<feature type="transmembrane region" description="Helical" evidence="1">
    <location>
        <begin position="372"/>
        <end position="389"/>
    </location>
</feature>
<feature type="transmembrane region" description="Helical" evidence="1">
    <location>
        <begin position="12"/>
        <end position="32"/>
    </location>
</feature>
<feature type="transmembrane region" description="Helical" evidence="1">
    <location>
        <begin position="306"/>
        <end position="326"/>
    </location>
</feature>
<keyword evidence="1" id="KW-0812">Transmembrane</keyword>
<feature type="transmembrane region" description="Helical" evidence="1">
    <location>
        <begin position="149"/>
        <end position="171"/>
    </location>
</feature>
<sequence length="392" mass="41192">MAPATVSRWARRYVLVSALSLLSWQLAALVGVPRLTEMFLALFGFVLHMVFGKAYSLVPSYFARTVAFPRAPAVQFPLVVLGTGSLVGASLQFGPSWLEPVGALLWSLGVIVFLGTLFWTLRTNLTGRETATGETNVDRRPVDRTANGFVPVALLYLAVGSYETLAIATSLPPLLDGYFPRVTHLIAAGTAGLLIFALGFRLLPRFLVAHPPRRLVVLVLATGAVGPSLLAVHLWNAPWFYLGALLETVAVVGFALGYGLLFVRSDRRRVGFYGVLAGALCGVVAAALGVGFAIGHSASSAVLAHLRLNLLGFLGLSIVGIAYQFYPPAIGTLPGASNRTAFVSIGALAGGLFGQTVGLVGGVPAATTLGELSTLVGAALYLFLLAAVFQTR</sequence>
<feature type="transmembrane region" description="Helical" evidence="1">
    <location>
        <begin position="241"/>
        <end position="263"/>
    </location>
</feature>
<dbReference type="OrthoDB" id="206316at2157"/>
<evidence type="ECO:0000313" key="3">
    <source>
        <dbReference type="Proteomes" id="UP000199126"/>
    </source>
</evidence>
<evidence type="ECO:0000313" key="2">
    <source>
        <dbReference type="EMBL" id="SEP05471.1"/>
    </source>
</evidence>
<feature type="transmembrane region" description="Helical" evidence="1">
    <location>
        <begin position="270"/>
        <end position="294"/>
    </location>
</feature>
<dbReference type="EMBL" id="FODV01000012">
    <property type="protein sequence ID" value="SEP05471.1"/>
    <property type="molecule type" value="Genomic_DNA"/>
</dbReference>
<gene>
    <name evidence="2" type="ORF">SAMN04487948_11239</name>
</gene>
<feature type="transmembrane region" description="Helical" evidence="1">
    <location>
        <begin position="38"/>
        <end position="62"/>
    </location>
</feature>
<protein>
    <submittedName>
        <fullName evidence="2">Uncharacterized protein</fullName>
    </submittedName>
</protein>
<name>A0A1H8UQP6_9EURY</name>
<feature type="transmembrane region" description="Helical" evidence="1">
    <location>
        <begin position="103"/>
        <end position="121"/>
    </location>
</feature>
<organism evidence="2 3">
    <name type="scientific">Halogranum amylolyticum</name>
    <dbReference type="NCBI Taxonomy" id="660520"/>
    <lineage>
        <taxon>Archaea</taxon>
        <taxon>Methanobacteriati</taxon>
        <taxon>Methanobacteriota</taxon>
        <taxon>Stenosarchaea group</taxon>
        <taxon>Halobacteria</taxon>
        <taxon>Halobacteriales</taxon>
        <taxon>Haloferacaceae</taxon>
    </lineage>
</organism>
<feature type="transmembrane region" description="Helical" evidence="1">
    <location>
        <begin position="183"/>
        <end position="203"/>
    </location>
</feature>
<keyword evidence="1" id="KW-0472">Membrane</keyword>
<feature type="transmembrane region" description="Helical" evidence="1">
    <location>
        <begin position="338"/>
        <end position="360"/>
    </location>
</feature>
<reference evidence="3" key="1">
    <citation type="submission" date="2016-10" db="EMBL/GenBank/DDBJ databases">
        <authorList>
            <person name="Varghese N."/>
            <person name="Submissions S."/>
        </authorList>
    </citation>
    <scope>NUCLEOTIDE SEQUENCE [LARGE SCALE GENOMIC DNA]</scope>
    <source>
        <strain evidence="3">CGMCC 1.10121</strain>
    </source>
</reference>
<dbReference type="AlphaFoldDB" id="A0A1H8UQP6"/>
<keyword evidence="3" id="KW-1185">Reference proteome</keyword>
<evidence type="ECO:0000256" key="1">
    <source>
        <dbReference type="SAM" id="Phobius"/>
    </source>
</evidence>
<proteinExistence type="predicted"/>
<feature type="transmembrane region" description="Helical" evidence="1">
    <location>
        <begin position="215"/>
        <end position="235"/>
    </location>
</feature>
<keyword evidence="1" id="KW-1133">Transmembrane helix</keyword>
<dbReference type="Proteomes" id="UP000199126">
    <property type="component" value="Unassembled WGS sequence"/>
</dbReference>
<feature type="transmembrane region" description="Helical" evidence="1">
    <location>
        <begin position="74"/>
        <end position="91"/>
    </location>
</feature>
<accession>A0A1H8UQP6</accession>
<dbReference type="RefSeq" id="WP_089826406.1">
    <property type="nucleotide sequence ID" value="NZ_FODV01000012.1"/>
</dbReference>